<organism evidence="3 4">
    <name type="scientific">Sphingorhabdus pulchriflava</name>
    <dbReference type="NCBI Taxonomy" id="2292257"/>
    <lineage>
        <taxon>Bacteria</taxon>
        <taxon>Pseudomonadati</taxon>
        <taxon>Pseudomonadota</taxon>
        <taxon>Alphaproteobacteria</taxon>
        <taxon>Sphingomonadales</taxon>
        <taxon>Sphingomonadaceae</taxon>
        <taxon>Sphingorhabdus</taxon>
    </lineage>
</organism>
<dbReference type="OrthoDB" id="2661755at2"/>
<feature type="transmembrane region" description="Helical" evidence="1">
    <location>
        <begin position="176"/>
        <end position="193"/>
    </location>
</feature>
<keyword evidence="1" id="KW-0472">Membrane</keyword>
<keyword evidence="4" id="KW-1185">Reference proteome</keyword>
<sequence length="252" mass="27673">MSDRIPVFERGDDDFPYYNGLPITISGVKWLFVIAMAAAGFALLTAKIAWPGGTWGQFVPAILFFALPLAGLAIVAPQDWKAIFRKVGGREIKQMFGYAALNILVSMAIGMLVMKFFGVVSNSAVADIANLSQADAFLYYLKTGLQLFGEELISILPFLAILYLLFRHGKLSRNKAIIAAWILSAIPFALVHLPTYQWNWIQCLVVIGGARLVLTLAYIRSKNIWVSTGAHVLNDWTLFTMNVLGAGLATAQ</sequence>
<dbReference type="GO" id="GO:0006508">
    <property type="term" value="P:proteolysis"/>
    <property type="evidence" value="ECO:0007669"/>
    <property type="project" value="UniProtKB-KW"/>
</dbReference>
<protein>
    <submittedName>
        <fullName evidence="3">CPBP family intramembrane metalloprotease</fullName>
    </submittedName>
</protein>
<keyword evidence="1" id="KW-1133">Transmembrane helix</keyword>
<accession>A0A371B4D9</accession>
<feature type="transmembrane region" description="Helical" evidence="1">
    <location>
        <begin position="96"/>
        <end position="117"/>
    </location>
</feature>
<feature type="transmembrane region" description="Helical" evidence="1">
    <location>
        <begin position="137"/>
        <end position="164"/>
    </location>
</feature>
<dbReference type="Proteomes" id="UP000263833">
    <property type="component" value="Unassembled WGS sequence"/>
</dbReference>
<dbReference type="GO" id="GO:0008237">
    <property type="term" value="F:metallopeptidase activity"/>
    <property type="evidence" value="ECO:0007669"/>
    <property type="project" value="UniProtKB-KW"/>
</dbReference>
<evidence type="ECO:0000256" key="1">
    <source>
        <dbReference type="SAM" id="Phobius"/>
    </source>
</evidence>
<evidence type="ECO:0000259" key="2">
    <source>
        <dbReference type="Pfam" id="PF02517"/>
    </source>
</evidence>
<feature type="transmembrane region" description="Helical" evidence="1">
    <location>
        <begin position="30"/>
        <end position="49"/>
    </location>
</feature>
<feature type="transmembrane region" description="Helical" evidence="1">
    <location>
        <begin position="55"/>
        <end position="75"/>
    </location>
</feature>
<dbReference type="RefSeq" id="WP_115549554.1">
    <property type="nucleotide sequence ID" value="NZ_QRGP01000002.1"/>
</dbReference>
<feature type="domain" description="CAAX prenyl protease 2/Lysostaphin resistance protein A-like" evidence="2">
    <location>
        <begin position="147"/>
        <end position="236"/>
    </location>
</feature>
<dbReference type="AlphaFoldDB" id="A0A371B4D9"/>
<evidence type="ECO:0000313" key="3">
    <source>
        <dbReference type="EMBL" id="RDV02449.1"/>
    </source>
</evidence>
<dbReference type="Pfam" id="PF02517">
    <property type="entry name" value="Rce1-like"/>
    <property type="match status" value="1"/>
</dbReference>
<keyword evidence="3" id="KW-0482">Metalloprotease</keyword>
<dbReference type="InterPro" id="IPR003675">
    <property type="entry name" value="Rce1/LyrA-like_dom"/>
</dbReference>
<proteinExistence type="predicted"/>
<keyword evidence="3" id="KW-0378">Hydrolase</keyword>
<feature type="transmembrane region" description="Helical" evidence="1">
    <location>
        <begin position="199"/>
        <end position="219"/>
    </location>
</feature>
<comment type="caution">
    <text evidence="3">The sequence shown here is derived from an EMBL/GenBank/DDBJ whole genome shotgun (WGS) entry which is preliminary data.</text>
</comment>
<reference evidence="4" key="1">
    <citation type="submission" date="2018-08" db="EMBL/GenBank/DDBJ databases">
        <authorList>
            <person name="Kim S.-J."/>
            <person name="Jung G.-Y."/>
        </authorList>
    </citation>
    <scope>NUCLEOTIDE SEQUENCE [LARGE SCALE GENOMIC DNA]</scope>
    <source>
        <strain evidence="4">GY_G</strain>
    </source>
</reference>
<keyword evidence="1" id="KW-0812">Transmembrane</keyword>
<dbReference type="GO" id="GO:0004175">
    <property type="term" value="F:endopeptidase activity"/>
    <property type="evidence" value="ECO:0007669"/>
    <property type="project" value="UniProtKB-ARBA"/>
</dbReference>
<dbReference type="GO" id="GO:0080120">
    <property type="term" value="P:CAAX-box protein maturation"/>
    <property type="evidence" value="ECO:0007669"/>
    <property type="project" value="UniProtKB-ARBA"/>
</dbReference>
<gene>
    <name evidence="3" type="ORF">DXH95_10735</name>
</gene>
<keyword evidence="3" id="KW-0645">Protease</keyword>
<name>A0A371B4D9_9SPHN</name>
<dbReference type="EMBL" id="QRGP01000002">
    <property type="protein sequence ID" value="RDV02449.1"/>
    <property type="molecule type" value="Genomic_DNA"/>
</dbReference>
<evidence type="ECO:0000313" key="4">
    <source>
        <dbReference type="Proteomes" id="UP000263833"/>
    </source>
</evidence>